<dbReference type="KEGG" id="rml:FF011L_14640"/>
<evidence type="ECO:0000256" key="1">
    <source>
        <dbReference type="SAM" id="SignalP"/>
    </source>
</evidence>
<keyword evidence="3" id="KW-1185">Reference proteome</keyword>
<protein>
    <recommendedName>
        <fullName evidence="4">Secreted protein</fullName>
    </recommendedName>
</protein>
<sequence precursor="true">MVRAMMFAATLAAVCFTGNLQAADGDSECLAKGDPIGAFYVTKVAGANEDGVEPGDELCYRCRYGQSPMVMVFARKNSDQLTALIGELDKAVAKNSDHRLKSFVTLVGGDGAALQKEAKKLASSTTVSNVPVVVAKDAQNGPRSYKLDPSSDVTVVIANNSQVVANHSFAAGKVDAAAVLKDVQNAIQ</sequence>
<dbReference type="AlphaFoldDB" id="A0A517MCW0"/>
<evidence type="ECO:0000313" key="3">
    <source>
        <dbReference type="Proteomes" id="UP000320672"/>
    </source>
</evidence>
<feature type="chain" id="PRO_5022018385" description="Secreted protein" evidence="1">
    <location>
        <begin position="23"/>
        <end position="188"/>
    </location>
</feature>
<evidence type="ECO:0008006" key="4">
    <source>
        <dbReference type="Google" id="ProtNLM"/>
    </source>
</evidence>
<name>A0A517MCW0_9BACT</name>
<keyword evidence="1" id="KW-0732">Signal</keyword>
<dbReference type="EMBL" id="CP036262">
    <property type="protein sequence ID" value="QDS92715.1"/>
    <property type="molecule type" value="Genomic_DNA"/>
</dbReference>
<dbReference type="RefSeq" id="WP_246109783.1">
    <property type="nucleotide sequence ID" value="NZ_CP036262.1"/>
</dbReference>
<organism evidence="2 3">
    <name type="scientific">Roseimaritima multifibrata</name>
    <dbReference type="NCBI Taxonomy" id="1930274"/>
    <lineage>
        <taxon>Bacteria</taxon>
        <taxon>Pseudomonadati</taxon>
        <taxon>Planctomycetota</taxon>
        <taxon>Planctomycetia</taxon>
        <taxon>Pirellulales</taxon>
        <taxon>Pirellulaceae</taxon>
        <taxon>Roseimaritima</taxon>
    </lineage>
</organism>
<reference evidence="2 3" key="1">
    <citation type="submission" date="2019-02" db="EMBL/GenBank/DDBJ databases">
        <title>Deep-cultivation of Planctomycetes and their phenomic and genomic characterization uncovers novel biology.</title>
        <authorList>
            <person name="Wiegand S."/>
            <person name="Jogler M."/>
            <person name="Boedeker C."/>
            <person name="Pinto D."/>
            <person name="Vollmers J."/>
            <person name="Rivas-Marin E."/>
            <person name="Kohn T."/>
            <person name="Peeters S.H."/>
            <person name="Heuer A."/>
            <person name="Rast P."/>
            <person name="Oberbeckmann S."/>
            <person name="Bunk B."/>
            <person name="Jeske O."/>
            <person name="Meyerdierks A."/>
            <person name="Storesund J.E."/>
            <person name="Kallscheuer N."/>
            <person name="Luecker S."/>
            <person name="Lage O.M."/>
            <person name="Pohl T."/>
            <person name="Merkel B.J."/>
            <person name="Hornburger P."/>
            <person name="Mueller R.-W."/>
            <person name="Bruemmer F."/>
            <person name="Labrenz M."/>
            <person name="Spormann A.M."/>
            <person name="Op den Camp H."/>
            <person name="Overmann J."/>
            <person name="Amann R."/>
            <person name="Jetten M.S.M."/>
            <person name="Mascher T."/>
            <person name="Medema M.H."/>
            <person name="Devos D.P."/>
            <person name="Kaster A.-K."/>
            <person name="Ovreas L."/>
            <person name="Rohde M."/>
            <person name="Galperin M.Y."/>
            <person name="Jogler C."/>
        </authorList>
    </citation>
    <scope>NUCLEOTIDE SEQUENCE [LARGE SCALE GENOMIC DNA]</scope>
    <source>
        <strain evidence="2 3">FF011L</strain>
    </source>
</reference>
<gene>
    <name evidence="2" type="ORF">FF011L_14640</name>
</gene>
<evidence type="ECO:0000313" key="2">
    <source>
        <dbReference type="EMBL" id="QDS92715.1"/>
    </source>
</evidence>
<feature type="signal peptide" evidence="1">
    <location>
        <begin position="1"/>
        <end position="22"/>
    </location>
</feature>
<dbReference type="Proteomes" id="UP000320672">
    <property type="component" value="Chromosome"/>
</dbReference>
<accession>A0A517MCW0</accession>
<proteinExistence type="predicted"/>